<protein>
    <submittedName>
        <fullName evidence="2">Uncharacterized protein</fullName>
    </submittedName>
</protein>
<dbReference type="EMBL" id="VJXR01000004">
    <property type="protein sequence ID" value="TRW47111.1"/>
    <property type="molecule type" value="Genomic_DNA"/>
</dbReference>
<keyword evidence="3" id="KW-1185">Reference proteome</keyword>
<sequence>MANEVQLISDGDGLAVIGNSAEVERFLSSQGLSSKELGPKPLGAVLGFTGAAVQVGSAINANSGRWVQLTEKSAEQIKQFGLMKSKETGLSLGVVKPEGDKIKALVEFATDPRSFGSVLGNPAALASVASFMAQRAMQESIDEIKEYLAKIDEKVDDILRAQKDGVIADMIGVDLLVDEAMIVRDQVGRVSEVTWSKVQATSATIARTQGYAVRQVDALAEKLERTADMRELIKAANQAEAKVQEWLAVLARCFQLQDAIAVLELDRVLDAAPEELDQHRLGLKAARENRLAVISRSTSLLIERMNAAASRANAKVLLNPFESPAVVRSSNKVVTVVVDFQSRVGIESGRQAAEARRWLEAVVDVRDKALETGAEGVGVAKRLGTETIDKAQSAKAKALDTGVESVARASEVTGKFLSGLAERARRRRSTEAEPAAEG</sequence>
<dbReference type="Proteomes" id="UP000318693">
    <property type="component" value="Unassembled WGS sequence"/>
</dbReference>
<evidence type="ECO:0000313" key="2">
    <source>
        <dbReference type="EMBL" id="TRW47111.1"/>
    </source>
</evidence>
<evidence type="ECO:0000313" key="3">
    <source>
        <dbReference type="Proteomes" id="UP000318693"/>
    </source>
</evidence>
<keyword evidence="1" id="KW-0175">Coiled coil</keyword>
<proteinExistence type="predicted"/>
<accession>A0A552WW96</accession>
<evidence type="ECO:0000256" key="1">
    <source>
        <dbReference type="SAM" id="Coils"/>
    </source>
</evidence>
<feature type="coiled-coil region" evidence="1">
    <location>
        <begin position="137"/>
        <end position="164"/>
    </location>
</feature>
<organism evidence="2 3">
    <name type="scientific">Georgenia yuyongxinii</name>
    <dbReference type="NCBI Taxonomy" id="2589797"/>
    <lineage>
        <taxon>Bacteria</taxon>
        <taxon>Bacillati</taxon>
        <taxon>Actinomycetota</taxon>
        <taxon>Actinomycetes</taxon>
        <taxon>Micrococcales</taxon>
        <taxon>Bogoriellaceae</taxon>
        <taxon>Georgenia</taxon>
    </lineage>
</organism>
<dbReference type="AlphaFoldDB" id="A0A552WW96"/>
<name>A0A552WW96_9MICO</name>
<dbReference type="RefSeq" id="WP_143416948.1">
    <property type="nucleotide sequence ID" value="NZ_VJXR01000004.1"/>
</dbReference>
<reference evidence="2 3" key="1">
    <citation type="submission" date="2019-07" db="EMBL/GenBank/DDBJ databases">
        <title>Georgenia wutianyii sp. nov. and Georgenia *** sp. nov. isolated from plateau pika (Ochotona curzoniae) in the Qinghai-Tibet plateau of China.</title>
        <authorList>
            <person name="Tian Z."/>
        </authorList>
    </citation>
    <scope>NUCLEOTIDE SEQUENCE [LARGE SCALE GENOMIC DNA]</scope>
    <source>
        <strain evidence="2 3">Z446</strain>
    </source>
</reference>
<gene>
    <name evidence="2" type="ORF">FJ693_02395</name>
</gene>
<comment type="caution">
    <text evidence="2">The sequence shown here is derived from an EMBL/GenBank/DDBJ whole genome shotgun (WGS) entry which is preliminary data.</text>
</comment>